<keyword evidence="3" id="KW-1185">Reference proteome</keyword>
<dbReference type="OrthoDB" id="9970135at2"/>
<evidence type="ECO:0000313" key="3">
    <source>
        <dbReference type="Proteomes" id="UP000007652"/>
    </source>
</evidence>
<feature type="transmembrane region" description="Helical" evidence="1">
    <location>
        <begin position="35"/>
        <end position="55"/>
    </location>
</feature>
<dbReference type="RefSeq" id="WP_008907565.1">
    <property type="nucleotide sequence ID" value="NZ_CAKP01000007.1"/>
</dbReference>
<dbReference type="EMBL" id="CAKP01000007">
    <property type="protein sequence ID" value="CCC57842.1"/>
    <property type="molecule type" value="Genomic_DNA"/>
</dbReference>
<proteinExistence type="predicted"/>
<protein>
    <submittedName>
        <fullName evidence="2">Uncharacterized protein</fullName>
    </submittedName>
</protein>
<evidence type="ECO:0000256" key="1">
    <source>
        <dbReference type="SAM" id="Phobius"/>
    </source>
</evidence>
<name>G0V402_9CLOT</name>
<reference evidence="2 3" key="1">
    <citation type="journal article" date="2011" name="J. Bacteriol.">
        <title>Draft genome sequence of Caloramator australicus strain RC3T, a thermoanaerobe from the Great Artesian Basin of Australia.</title>
        <authorList>
            <person name="Ogg C.D."/>
            <person name="Patel B.K.C."/>
        </authorList>
    </citation>
    <scope>NUCLEOTIDE SEQUENCE [LARGE SCALE GENOMIC DNA]</scope>
    <source>
        <strain evidence="2 3">RC3</strain>
    </source>
</reference>
<dbReference type="STRING" id="857293.CAAU_0193"/>
<keyword evidence="1" id="KW-0812">Transmembrane</keyword>
<dbReference type="Proteomes" id="UP000007652">
    <property type="component" value="Unassembled WGS sequence"/>
</dbReference>
<keyword evidence="1" id="KW-0472">Membrane</keyword>
<organism evidence="2 3">
    <name type="scientific">Caloramator australicus RC3</name>
    <dbReference type="NCBI Taxonomy" id="857293"/>
    <lineage>
        <taxon>Bacteria</taxon>
        <taxon>Bacillati</taxon>
        <taxon>Bacillota</taxon>
        <taxon>Clostridia</taxon>
        <taxon>Eubacteriales</taxon>
        <taxon>Clostridiaceae</taxon>
        <taxon>Caloramator</taxon>
    </lineage>
</organism>
<dbReference type="AlphaFoldDB" id="G0V402"/>
<gene>
    <name evidence="2" type="ORF">CAAU_0193</name>
</gene>
<sequence>MFWTQLGIILAIVLISLVLFNFLRPYIFKYNVKKHHLIILLIIFFILPPFLGNLYKLPIVQWLQMIIVSLITLTFVDLISFEKINKKKEVIGRPKPKPRRAKNNK</sequence>
<comment type="caution">
    <text evidence="2">The sequence shown here is derived from an EMBL/GenBank/DDBJ whole genome shotgun (WGS) entry which is preliminary data.</text>
</comment>
<accession>G0V402</accession>
<keyword evidence="1" id="KW-1133">Transmembrane helix</keyword>
<feature type="transmembrane region" description="Helical" evidence="1">
    <location>
        <begin position="61"/>
        <end position="81"/>
    </location>
</feature>
<feature type="transmembrane region" description="Helical" evidence="1">
    <location>
        <begin position="6"/>
        <end position="23"/>
    </location>
</feature>
<evidence type="ECO:0000313" key="2">
    <source>
        <dbReference type="EMBL" id="CCC57842.1"/>
    </source>
</evidence>